<name>A0A9P4R4G5_9PLEO</name>
<evidence type="ECO:0000256" key="5">
    <source>
        <dbReference type="ARBA" id="ARBA00022729"/>
    </source>
</evidence>
<dbReference type="GO" id="GO:0009277">
    <property type="term" value="C:fungal-type cell wall"/>
    <property type="evidence" value="ECO:0007669"/>
    <property type="project" value="TreeGrafter"/>
</dbReference>
<organism evidence="11 12">
    <name type="scientific">Polyplosphaeria fusca</name>
    <dbReference type="NCBI Taxonomy" id="682080"/>
    <lineage>
        <taxon>Eukaryota</taxon>
        <taxon>Fungi</taxon>
        <taxon>Dikarya</taxon>
        <taxon>Ascomycota</taxon>
        <taxon>Pezizomycotina</taxon>
        <taxon>Dothideomycetes</taxon>
        <taxon>Pleosporomycetidae</taxon>
        <taxon>Pleosporales</taxon>
        <taxon>Tetraplosphaeriaceae</taxon>
        <taxon>Polyplosphaeria</taxon>
    </lineage>
</organism>
<dbReference type="AlphaFoldDB" id="A0A9P4R4G5"/>
<dbReference type="Proteomes" id="UP000799444">
    <property type="component" value="Unassembled WGS sequence"/>
</dbReference>
<feature type="chain" id="PRO_5040209599" evidence="10">
    <location>
        <begin position="23"/>
        <end position="444"/>
    </location>
</feature>
<feature type="compositionally biased region" description="Polar residues" evidence="9">
    <location>
        <begin position="166"/>
        <end position="182"/>
    </location>
</feature>
<feature type="compositionally biased region" description="Low complexity" evidence="9">
    <location>
        <begin position="102"/>
        <end position="131"/>
    </location>
</feature>
<evidence type="ECO:0000256" key="2">
    <source>
        <dbReference type="ARBA" id="ARBA00008773"/>
    </source>
</evidence>
<reference evidence="11" key="1">
    <citation type="journal article" date="2020" name="Stud. Mycol.">
        <title>101 Dothideomycetes genomes: a test case for predicting lifestyles and emergence of pathogens.</title>
        <authorList>
            <person name="Haridas S."/>
            <person name="Albert R."/>
            <person name="Binder M."/>
            <person name="Bloem J."/>
            <person name="Labutti K."/>
            <person name="Salamov A."/>
            <person name="Andreopoulos B."/>
            <person name="Baker S."/>
            <person name="Barry K."/>
            <person name="Bills G."/>
            <person name="Bluhm B."/>
            <person name="Cannon C."/>
            <person name="Castanera R."/>
            <person name="Culley D."/>
            <person name="Daum C."/>
            <person name="Ezra D."/>
            <person name="Gonzalez J."/>
            <person name="Henrissat B."/>
            <person name="Kuo A."/>
            <person name="Liang C."/>
            <person name="Lipzen A."/>
            <person name="Lutzoni F."/>
            <person name="Magnuson J."/>
            <person name="Mondo S."/>
            <person name="Nolan M."/>
            <person name="Ohm R."/>
            <person name="Pangilinan J."/>
            <person name="Park H.-J."/>
            <person name="Ramirez L."/>
            <person name="Alfaro M."/>
            <person name="Sun H."/>
            <person name="Tritt A."/>
            <person name="Yoshinaga Y."/>
            <person name="Zwiers L.-H."/>
            <person name="Turgeon B."/>
            <person name="Goodwin S."/>
            <person name="Spatafora J."/>
            <person name="Crous P."/>
            <person name="Grigoriev I."/>
        </authorList>
    </citation>
    <scope>NUCLEOTIDE SEQUENCE</scope>
    <source>
        <strain evidence="11">CBS 125425</strain>
    </source>
</reference>
<keyword evidence="5 10" id="KW-0732">Signal</keyword>
<dbReference type="InterPro" id="IPR050732">
    <property type="entry name" value="Beta-glucan_modifiers"/>
</dbReference>
<keyword evidence="4" id="KW-0964">Secreted</keyword>
<dbReference type="InterPro" id="IPR000490">
    <property type="entry name" value="Glyco_hydro_17"/>
</dbReference>
<dbReference type="InterPro" id="IPR017853">
    <property type="entry name" value="GH"/>
</dbReference>
<evidence type="ECO:0000256" key="6">
    <source>
        <dbReference type="ARBA" id="ARBA00022801"/>
    </source>
</evidence>
<evidence type="ECO:0000256" key="1">
    <source>
        <dbReference type="ARBA" id="ARBA00004191"/>
    </source>
</evidence>
<evidence type="ECO:0000256" key="9">
    <source>
        <dbReference type="SAM" id="MobiDB-lite"/>
    </source>
</evidence>
<dbReference type="PROSITE" id="PS00587">
    <property type="entry name" value="GLYCOSYL_HYDROL_F17"/>
    <property type="match status" value="1"/>
</dbReference>
<keyword evidence="8" id="KW-0326">Glycosidase</keyword>
<keyword evidence="3" id="KW-0134">Cell wall</keyword>
<keyword evidence="6 8" id="KW-0378">Hydrolase</keyword>
<evidence type="ECO:0000313" key="11">
    <source>
        <dbReference type="EMBL" id="KAF2737945.1"/>
    </source>
</evidence>
<evidence type="ECO:0000256" key="8">
    <source>
        <dbReference type="RuleBase" id="RU004336"/>
    </source>
</evidence>
<feature type="compositionally biased region" description="Low complexity" evidence="9">
    <location>
        <begin position="144"/>
        <end position="158"/>
    </location>
</feature>
<gene>
    <name evidence="11" type="ORF">EJ04DRAFT_589673</name>
</gene>
<dbReference type="GO" id="GO:0005975">
    <property type="term" value="P:carbohydrate metabolic process"/>
    <property type="evidence" value="ECO:0007669"/>
    <property type="project" value="InterPro"/>
</dbReference>
<comment type="subcellular location">
    <subcellularLocation>
        <location evidence="1">Secreted</location>
        <location evidence="1">Cell wall</location>
    </subcellularLocation>
</comment>
<protein>
    <submittedName>
        <fullName evidence="11">Glycoside hydrolase</fullName>
    </submittedName>
</protein>
<dbReference type="Gene3D" id="3.20.20.80">
    <property type="entry name" value="Glycosidases"/>
    <property type="match status" value="1"/>
</dbReference>
<evidence type="ECO:0000256" key="4">
    <source>
        <dbReference type="ARBA" id="ARBA00022525"/>
    </source>
</evidence>
<dbReference type="GO" id="GO:0005576">
    <property type="term" value="C:extracellular region"/>
    <property type="evidence" value="ECO:0007669"/>
    <property type="project" value="TreeGrafter"/>
</dbReference>
<dbReference type="GO" id="GO:0071555">
    <property type="term" value="P:cell wall organization"/>
    <property type="evidence" value="ECO:0007669"/>
    <property type="project" value="TreeGrafter"/>
</dbReference>
<comment type="similarity">
    <text evidence="2 7">Belongs to the glycosyl hydrolase 17 family.</text>
</comment>
<accession>A0A9P4R4G5</accession>
<dbReference type="GO" id="GO:0009986">
    <property type="term" value="C:cell surface"/>
    <property type="evidence" value="ECO:0007669"/>
    <property type="project" value="TreeGrafter"/>
</dbReference>
<evidence type="ECO:0000313" key="12">
    <source>
        <dbReference type="Proteomes" id="UP000799444"/>
    </source>
</evidence>
<proteinExistence type="inferred from homology"/>
<feature type="signal peptide" evidence="10">
    <location>
        <begin position="1"/>
        <end position="22"/>
    </location>
</feature>
<keyword evidence="12" id="KW-1185">Reference proteome</keyword>
<evidence type="ECO:0000256" key="3">
    <source>
        <dbReference type="ARBA" id="ARBA00022512"/>
    </source>
</evidence>
<evidence type="ECO:0000256" key="7">
    <source>
        <dbReference type="RuleBase" id="RU004335"/>
    </source>
</evidence>
<feature type="region of interest" description="Disordered" evidence="9">
    <location>
        <begin position="95"/>
        <end position="183"/>
    </location>
</feature>
<comment type="caution">
    <text evidence="11">The sequence shown here is derived from an EMBL/GenBank/DDBJ whole genome shotgun (WGS) entry which is preliminary data.</text>
</comment>
<sequence length="444" mass="46559">MKSIGVYATLALGALMAEPAAAHPHGKYLKRALVTEVAWTTVTVADVIIWVDEDGNPVKTETQDLTAVVPTTVTGPLITSSPIAQVVTPASAVPTSSAEYKSSATSVGTPSSSTSSSVKSSTSPPSISTSSAHYAAPPPLVTKPTSEPPASSESPATSFSAYAKPSTESPQAQPTVTPQDGSISKWPVGVTYDIYSGSGGCKSASDIATDYDKMMGNYDIVRIYGLDCDGVSAAVQKAHEHGKKIFAGAYLPQEQLQKAVDTLHGAVQKYNGGDWSIISGFSIENERVQCGDMTASGVVDTIRQAKEALKAVGYNGPVGATDTVPAVVGNPSICDAADIVFVNIHAFFDSDCRAEDAGICVQRHVDEVKKACGNKRVVITESGWPSQGEANGNAVPGRANQQAAIESLKSQFKNDIFIFSAFDTMWKADSGDTFNAEKYWGVMK</sequence>
<dbReference type="GO" id="GO:0042973">
    <property type="term" value="F:glucan endo-1,3-beta-D-glucosidase activity"/>
    <property type="evidence" value="ECO:0007669"/>
    <property type="project" value="TreeGrafter"/>
</dbReference>
<evidence type="ECO:0000256" key="10">
    <source>
        <dbReference type="SAM" id="SignalP"/>
    </source>
</evidence>
<dbReference type="PANTHER" id="PTHR16631">
    <property type="entry name" value="GLUCAN 1,3-BETA-GLUCOSIDASE"/>
    <property type="match status" value="1"/>
</dbReference>
<dbReference type="OrthoDB" id="941679at2759"/>
<dbReference type="PANTHER" id="PTHR16631:SF14">
    <property type="entry name" value="FAMILY 17 GLUCOSIDASE SCW10-RELATED"/>
    <property type="match status" value="1"/>
</dbReference>
<dbReference type="SUPFAM" id="SSF51445">
    <property type="entry name" value="(Trans)glycosidases"/>
    <property type="match status" value="1"/>
</dbReference>
<dbReference type="Pfam" id="PF00332">
    <property type="entry name" value="Glyco_hydro_17"/>
    <property type="match status" value="1"/>
</dbReference>
<dbReference type="EMBL" id="ML996112">
    <property type="protein sequence ID" value="KAF2737945.1"/>
    <property type="molecule type" value="Genomic_DNA"/>
</dbReference>